<dbReference type="AlphaFoldDB" id="K3W610"/>
<dbReference type="EnsemblProtists" id="PYU1_T000401">
    <property type="protein sequence ID" value="PYU1_T000401"/>
    <property type="gene ID" value="PYU1_G000401"/>
</dbReference>
<dbReference type="HOGENOM" id="CLU_019796_8_1_1"/>
<evidence type="ECO:0000313" key="8">
    <source>
        <dbReference type="Proteomes" id="UP000019132"/>
    </source>
</evidence>
<dbReference type="InParanoid" id="K3W610"/>
<dbReference type="OMA" id="NIAGMQV"/>
<name>K3W610_GLOUD</name>
<reference evidence="8" key="2">
    <citation type="submission" date="2010-04" db="EMBL/GenBank/DDBJ databases">
        <authorList>
            <person name="Buell R."/>
            <person name="Hamilton J."/>
            <person name="Hostetler J."/>
        </authorList>
    </citation>
    <scope>NUCLEOTIDE SEQUENCE [LARGE SCALE GENOMIC DNA]</scope>
    <source>
        <strain evidence="8">DAOM:BR144</strain>
    </source>
</reference>
<keyword evidence="8" id="KW-1185">Reference proteome</keyword>
<evidence type="ECO:0000256" key="2">
    <source>
        <dbReference type="ARBA" id="ARBA00022605"/>
    </source>
</evidence>
<sequence length="608" mass="65774">MWRLQRALSRGAARTSSSAATVSRFSTSTSKEFRILCVDVPQPIAEVSCVQELVQRGHVVDQVASADTKHLESIIADYDALLVSPVTQLSRDLIKKGAQAKLQLVAVPADAIDNAHIDMMEATNQGVLMLQLEKKQIGDKFSVEAEIGLSLLIQLARNIPESIAATRSGASYQREQFSGIELSKKNLGIVGLGQAGKCVVEMARSMGLNVFGYDPNITQEAAEAMGVKRYSLDELYANCDFLMFHAPLTARTRGMFNDAALEKCKDGVKIVSVAEYKGLQGLLDEQTLLKGLESGKISGVAIDTLQSADEGGVELSDTWKQLLEHAKVINKSHVDGKSSSDVASAKNYRIISENICDALAQRYYRGVANGVFMPLTLLPEMKPFLNLSEALGRFLYQLTISSDPKDQISKISIATSGGIQVDLTSPKAKSALQSAVLKGIFESMAKHRSATAAAAAPKVTLINSSMVAMTNGVDVRQGELAGNEVQHLNNSITVEVQMKNKKEKLLVMGSVFGEDPRIVRVNEYTDFPAFRPEGNLLIFNNEDKPGAIAGILNELKQSQINIANFGLSRQASVKLALGILSLDSVPSEETMASLKKLPTVQNLQFAQV</sequence>
<dbReference type="Pfam" id="PF02826">
    <property type="entry name" value="2-Hacid_dh_C"/>
    <property type="match status" value="1"/>
</dbReference>
<dbReference type="VEuPathDB" id="FungiDB:PYU1_G000401"/>
<feature type="domain" description="D-3-phosphoglycerate dehydrogenase ASB" evidence="6">
    <location>
        <begin position="380"/>
        <end position="522"/>
    </location>
</feature>
<dbReference type="EMBL" id="GL376636">
    <property type="status" value="NOT_ANNOTATED_CDS"/>
    <property type="molecule type" value="Genomic_DNA"/>
</dbReference>
<dbReference type="GO" id="GO:0051287">
    <property type="term" value="F:NAD binding"/>
    <property type="evidence" value="ECO:0007669"/>
    <property type="project" value="InterPro"/>
</dbReference>
<dbReference type="Proteomes" id="UP000019132">
    <property type="component" value="Unassembled WGS sequence"/>
</dbReference>
<dbReference type="PANTHER" id="PTHR42938">
    <property type="entry name" value="FORMATE DEHYDROGENASE 1"/>
    <property type="match status" value="1"/>
</dbReference>
<dbReference type="PANTHER" id="PTHR42938:SF22">
    <property type="entry name" value="D-3-PHOSPHOGLYCERATE DEHYDROGENASE"/>
    <property type="match status" value="1"/>
</dbReference>
<dbReference type="SUPFAM" id="SSF143548">
    <property type="entry name" value="Serine metabolism enzymes domain"/>
    <property type="match status" value="1"/>
</dbReference>
<protein>
    <recommendedName>
        <fullName evidence="1">D-3-phosphoglycerate dehydrogenase</fullName>
    </recommendedName>
</protein>
<dbReference type="Gene3D" id="3.30.1330.90">
    <property type="entry name" value="D-3-phosphoglycerate dehydrogenase, domain 3"/>
    <property type="match status" value="1"/>
</dbReference>
<dbReference type="Gene3D" id="3.30.70.260">
    <property type="match status" value="1"/>
</dbReference>
<reference evidence="8" key="1">
    <citation type="journal article" date="2010" name="Genome Biol.">
        <title>Genome sequence of the necrotrophic plant pathogen Pythium ultimum reveals original pathogenicity mechanisms and effector repertoire.</title>
        <authorList>
            <person name="Levesque C.A."/>
            <person name="Brouwer H."/>
            <person name="Cano L."/>
            <person name="Hamilton J.P."/>
            <person name="Holt C."/>
            <person name="Huitema E."/>
            <person name="Raffaele S."/>
            <person name="Robideau G.P."/>
            <person name="Thines M."/>
            <person name="Win J."/>
            <person name="Zerillo M.M."/>
            <person name="Beakes G.W."/>
            <person name="Boore J.L."/>
            <person name="Busam D."/>
            <person name="Dumas B."/>
            <person name="Ferriera S."/>
            <person name="Fuerstenberg S.I."/>
            <person name="Gachon C.M."/>
            <person name="Gaulin E."/>
            <person name="Govers F."/>
            <person name="Grenville-Briggs L."/>
            <person name="Horner N."/>
            <person name="Hostetler J."/>
            <person name="Jiang R.H."/>
            <person name="Johnson J."/>
            <person name="Krajaejun T."/>
            <person name="Lin H."/>
            <person name="Meijer H.J."/>
            <person name="Moore B."/>
            <person name="Morris P."/>
            <person name="Phuntmart V."/>
            <person name="Puiu D."/>
            <person name="Shetty J."/>
            <person name="Stajich J.E."/>
            <person name="Tripathy S."/>
            <person name="Wawra S."/>
            <person name="van West P."/>
            <person name="Whitty B.R."/>
            <person name="Coutinho P.M."/>
            <person name="Henrissat B."/>
            <person name="Martin F."/>
            <person name="Thomas P.D."/>
            <person name="Tyler B.M."/>
            <person name="De Vries R.P."/>
            <person name="Kamoun S."/>
            <person name="Yandell M."/>
            <person name="Tisserat N."/>
            <person name="Buell C.R."/>
        </authorList>
    </citation>
    <scope>NUCLEOTIDE SEQUENCE</scope>
    <source>
        <strain evidence="8">DAOM:BR144</strain>
    </source>
</reference>
<feature type="domain" description="D-isomer specific 2-hydroxyacid dehydrogenase NAD-binding" evidence="5">
    <location>
        <begin position="149"/>
        <end position="334"/>
    </location>
</feature>
<dbReference type="InterPro" id="IPR006140">
    <property type="entry name" value="D-isomer_DH_NAD-bd"/>
</dbReference>
<dbReference type="STRING" id="431595.K3W610"/>
<keyword evidence="2" id="KW-0028">Amino-acid biosynthesis</keyword>
<dbReference type="eggNOG" id="KOG0068">
    <property type="taxonomic scope" value="Eukaryota"/>
</dbReference>
<evidence type="ECO:0000259" key="6">
    <source>
        <dbReference type="Pfam" id="PF19304"/>
    </source>
</evidence>
<dbReference type="PROSITE" id="PS00670">
    <property type="entry name" value="D_2_HYDROXYACID_DH_2"/>
    <property type="match status" value="1"/>
</dbReference>
<keyword evidence="3" id="KW-0560">Oxidoreductase</keyword>
<organism evidence="7 8">
    <name type="scientific">Globisporangium ultimum (strain ATCC 200006 / CBS 805.95 / DAOM BR144)</name>
    <name type="common">Pythium ultimum</name>
    <dbReference type="NCBI Taxonomy" id="431595"/>
    <lineage>
        <taxon>Eukaryota</taxon>
        <taxon>Sar</taxon>
        <taxon>Stramenopiles</taxon>
        <taxon>Oomycota</taxon>
        <taxon>Peronosporomycetes</taxon>
        <taxon>Pythiales</taxon>
        <taxon>Pythiaceae</taxon>
        <taxon>Globisporangium</taxon>
    </lineage>
</organism>
<dbReference type="InterPro" id="IPR029753">
    <property type="entry name" value="D-isomer_DH_CS"/>
</dbReference>
<accession>K3W610</accession>
<dbReference type="SUPFAM" id="SSF52283">
    <property type="entry name" value="Formate/glycerate dehydrogenase catalytic domain-like"/>
    <property type="match status" value="1"/>
</dbReference>
<dbReference type="InterPro" id="IPR045626">
    <property type="entry name" value="PGDH_ASB_dom"/>
</dbReference>
<dbReference type="InterPro" id="IPR029009">
    <property type="entry name" value="ASB_dom_sf"/>
</dbReference>
<dbReference type="GO" id="GO:0008652">
    <property type="term" value="P:amino acid biosynthetic process"/>
    <property type="evidence" value="ECO:0007669"/>
    <property type="project" value="UniProtKB-KW"/>
</dbReference>
<evidence type="ECO:0000256" key="1">
    <source>
        <dbReference type="ARBA" id="ARBA00021582"/>
    </source>
</evidence>
<dbReference type="GO" id="GO:0004617">
    <property type="term" value="F:phosphoglycerate dehydrogenase activity"/>
    <property type="evidence" value="ECO:0007669"/>
    <property type="project" value="TreeGrafter"/>
</dbReference>
<dbReference type="SUPFAM" id="SSF55021">
    <property type="entry name" value="ACT-like"/>
    <property type="match status" value="1"/>
</dbReference>
<evidence type="ECO:0000259" key="5">
    <source>
        <dbReference type="Pfam" id="PF02826"/>
    </source>
</evidence>
<dbReference type="Pfam" id="PF19304">
    <property type="entry name" value="PGDH_inter"/>
    <property type="match status" value="1"/>
</dbReference>
<evidence type="ECO:0000256" key="3">
    <source>
        <dbReference type="ARBA" id="ARBA00023002"/>
    </source>
</evidence>
<dbReference type="InterPro" id="IPR045865">
    <property type="entry name" value="ACT-like_dom_sf"/>
</dbReference>
<proteinExistence type="predicted"/>
<evidence type="ECO:0000256" key="4">
    <source>
        <dbReference type="ARBA" id="ARBA00029440"/>
    </source>
</evidence>
<comment type="pathway">
    <text evidence="4">Amino-acid biosynthesis.</text>
</comment>
<dbReference type="Gene3D" id="3.40.50.720">
    <property type="entry name" value="NAD(P)-binding Rossmann-like Domain"/>
    <property type="match status" value="2"/>
</dbReference>
<reference evidence="7" key="3">
    <citation type="submission" date="2015-02" db="UniProtKB">
        <authorList>
            <consortium name="EnsemblProtists"/>
        </authorList>
    </citation>
    <scope>IDENTIFICATION</scope>
    <source>
        <strain evidence="7">DAOM BR144</strain>
    </source>
</reference>
<evidence type="ECO:0000313" key="7">
    <source>
        <dbReference type="EnsemblProtists" id="PYU1_T000401"/>
    </source>
</evidence>
<dbReference type="InterPro" id="IPR036291">
    <property type="entry name" value="NAD(P)-bd_dom_sf"/>
</dbReference>
<dbReference type="SUPFAM" id="SSF51735">
    <property type="entry name" value="NAD(P)-binding Rossmann-fold domains"/>
    <property type="match status" value="1"/>
</dbReference>